<keyword evidence="2" id="KW-1185">Reference proteome</keyword>
<name>A0A227NXM3_9FLAO</name>
<evidence type="ECO:0000313" key="1">
    <source>
        <dbReference type="EMBL" id="OXG01696.1"/>
    </source>
</evidence>
<evidence type="ECO:0000313" key="2">
    <source>
        <dbReference type="Proteomes" id="UP000214684"/>
    </source>
</evidence>
<accession>A0A227NXM3</accession>
<dbReference type="Proteomes" id="UP000214684">
    <property type="component" value="Unassembled WGS sequence"/>
</dbReference>
<protein>
    <submittedName>
        <fullName evidence="1">Uncharacterized protein</fullName>
    </submittedName>
</protein>
<reference evidence="1 2" key="1">
    <citation type="submission" date="2016-11" db="EMBL/GenBank/DDBJ databases">
        <title>Whole genomes of Flavobacteriaceae.</title>
        <authorList>
            <person name="Stine C."/>
            <person name="Li C."/>
            <person name="Tadesse D."/>
        </authorList>
    </citation>
    <scope>NUCLEOTIDE SEQUENCE [LARGE SCALE GENOMIC DNA]</scope>
    <source>
        <strain evidence="1 2">DSM 24704</strain>
    </source>
</reference>
<dbReference type="RefSeq" id="WP_165769847.1">
    <property type="nucleotide sequence ID" value="NZ_MUGS01000046.1"/>
</dbReference>
<dbReference type="AlphaFoldDB" id="A0A227NXM3"/>
<gene>
    <name evidence="1" type="ORF">B0A64_18935</name>
</gene>
<organism evidence="1 2">
    <name type="scientific">Flavobacterium araucananum</name>
    <dbReference type="NCBI Taxonomy" id="946678"/>
    <lineage>
        <taxon>Bacteria</taxon>
        <taxon>Pseudomonadati</taxon>
        <taxon>Bacteroidota</taxon>
        <taxon>Flavobacteriia</taxon>
        <taxon>Flavobacteriales</taxon>
        <taxon>Flavobacteriaceae</taxon>
        <taxon>Flavobacterium</taxon>
    </lineage>
</organism>
<dbReference type="EMBL" id="MUGS01000046">
    <property type="protein sequence ID" value="OXG01696.1"/>
    <property type="molecule type" value="Genomic_DNA"/>
</dbReference>
<sequence>FIQNIHVEKVIDALEAIFSALLTLVKDLIQFLKFLFSWDDITRTKDVMQNILMMYMDYGVTKLEGVKSEVNNEIAQLEKSINAWASISTDSDEMDNANQPMSYTQSQTDYTGVYTSPNSYLQDHFTNNIANASSSVENTSEVLANLIKESLVDLTKALKDETKNFQMAIDRFQTELFDNDQYKTMSLIEILQTSCAIIADLVLDSVATLIDLVIDFIVTIFESIIDLLSVPIWIPIVSDILEEIFGFEFQFSLLDIICLTCAVPATLIYKLLNQKAPFTEDDGFSTQIINAKDYESLAAVLGKGPETTPDYSKEFDSKFYLPESAKNVIFEAAHILSGTAAAIFGVLVVVEDIAEIPWVPFVSQAKSLSSVIQSYANTAAGTFAEPYPIKDNTVANLSTAISNIGMLSTVIFTLAPLCTKTQATKIALTEIGAGVDIAINLTAIAPVAYHFVELSQTDSNNMRSLAIINETANICNNLSSICADIAKFNPEPTTSVVTAGVSAAIAFLNGGLQIAESIVDNQD</sequence>
<proteinExistence type="predicted"/>
<feature type="non-terminal residue" evidence="1">
    <location>
        <position position="1"/>
    </location>
</feature>
<comment type="caution">
    <text evidence="1">The sequence shown here is derived from an EMBL/GenBank/DDBJ whole genome shotgun (WGS) entry which is preliminary data.</text>
</comment>